<evidence type="ECO:0000256" key="1">
    <source>
        <dbReference type="SAM" id="SignalP"/>
    </source>
</evidence>
<dbReference type="AlphaFoldDB" id="A0AAW0MFW4"/>
<dbReference type="Proteomes" id="UP001460270">
    <property type="component" value="Unassembled WGS sequence"/>
</dbReference>
<comment type="caution">
    <text evidence="2">The sequence shown here is derived from an EMBL/GenBank/DDBJ whole genome shotgun (WGS) entry which is preliminary data.</text>
</comment>
<organism evidence="2 3">
    <name type="scientific">Mugilogobius chulae</name>
    <name type="common">yellowstripe goby</name>
    <dbReference type="NCBI Taxonomy" id="88201"/>
    <lineage>
        <taxon>Eukaryota</taxon>
        <taxon>Metazoa</taxon>
        <taxon>Chordata</taxon>
        <taxon>Craniata</taxon>
        <taxon>Vertebrata</taxon>
        <taxon>Euteleostomi</taxon>
        <taxon>Actinopterygii</taxon>
        <taxon>Neopterygii</taxon>
        <taxon>Teleostei</taxon>
        <taxon>Neoteleostei</taxon>
        <taxon>Acanthomorphata</taxon>
        <taxon>Gobiaria</taxon>
        <taxon>Gobiiformes</taxon>
        <taxon>Gobioidei</taxon>
        <taxon>Gobiidae</taxon>
        <taxon>Gobionellinae</taxon>
        <taxon>Mugilogobius</taxon>
    </lineage>
</organism>
<keyword evidence="1" id="KW-0732">Signal</keyword>
<sequence length="116" mass="13161">MKLRDAERGSMDSRTRRVGRFLGLLGFLSLWLAAQAQMKIPPETVQQWANVFSVQLREVTVKYSGSMLLQKKLKDVESIIKIVDIQGSSLVKEYSDEIERMLGSKMKSVKRLAESA</sequence>
<accession>A0AAW0MFW4</accession>
<gene>
    <name evidence="2" type="ORF">WMY93_031514</name>
</gene>
<reference evidence="3" key="1">
    <citation type="submission" date="2024-04" db="EMBL/GenBank/DDBJ databases">
        <title>Salinicola lusitanus LLJ914,a marine bacterium isolated from the Okinawa Trough.</title>
        <authorList>
            <person name="Li J."/>
        </authorList>
    </citation>
    <scope>NUCLEOTIDE SEQUENCE [LARGE SCALE GENOMIC DNA]</scope>
</reference>
<feature type="chain" id="PRO_5043765857" evidence="1">
    <location>
        <begin position="37"/>
        <end position="116"/>
    </location>
</feature>
<evidence type="ECO:0000313" key="2">
    <source>
        <dbReference type="EMBL" id="KAK7877842.1"/>
    </source>
</evidence>
<name>A0AAW0MFW4_9GOBI</name>
<protein>
    <submittedName>
        <fullName evidence="2">Uncharacterized protein</fullName>
    </submittedName>
</protein>
<proteinExistence type="predicted"/>
<evidence type="ECO:0000313" key="3">
    <source>
        <dbReference type="Proteomes" id="UP001460270"/>
    </source>
</evidence>
<feature type="signal peptide" evidence="1">
    <location>
        <begin position="1"/>
        <end position="36"/>
    </location>
</feature>
<keyword evidence="3" id="KW-1185">Reference proteome</keyword>
<dbReference type="EMBL" id="JBBPFD010000670">
    <property type="protein sequence ID" value="KAK7877842.1"/>
    <property type="molecule type" value="Genomic_DNA"/>
</dbReference>